<dbReference type="Pfam" id="PF05258">
    <property type="entry name" value="DciA"/>
    <property type="match status" value="1"/>
</dbReference>
<protein>
    <submittedName>
        <fullName evidence="1">Protein of uncharacterized function (DUF721)</fullName>
    </submittedName>
</protein>
<keyword evidence="2" id="KW-1185">Reference proteome</keyword>
<proteinExistence type="predicted"/>
<reference evidence="1 2" key="1">
    <citation type="submission" date="2018-06" db="EMBL/GenBank/DDBJ databases">
        <authorList>
            <consortium name="Pathogen Informatics"/>
            <person name="Doyle S."/>
        </authorList>
    </citation>
    <scope>NUCLEOTIDE SEQUENCE [LARGE SCALE GENOMIC DNA]</scope>
    <source>
        <strain evidence="1 2">NCTC10295</strain>
    </source>
</reference>
<gene>
    <name evidence="1" type="ORF">NCTC10295_00202</name>
</gene>
<dbReference type="InterPro" id="IPR007922">
    <property type="entry name" value="DciA-like"/>
</dbReference>
<dbReference type="EMBL" id="UGQS01000001">
    <property type="protein sequence ID" value="STZ75478.1"/>
    <property type="molecule type" value="Genomic_DNA"/>
</dbReference>
<dbReference type="RefSeq" id="WP_066078517.1">
    <property type="nucleotide sequence ID" value="NZ_CP181246.1"/>
</dbReference>
<dbReference type="AlphaFoldDB" id="A0A378UDJ8"/>
<organism evidence="1 2">
    <name type="scientific">Bergeriella denitrificans</name>
    <name type="common">Neisseria denitrificans</name>
    <dbReference type="NCBI Taxonomy" id="494"/>
    <lineage>
        <taxon>Bacteria</taxon>
        <taxon>Pseudomonadati</taxon>
        <taxon>Pseudomonadota</taxon>
        <taxon>Betaproteobacteria</taxon>
        <taxon>Neisseriales</taxon>
        <taxon>Neisseriaceae</taxon>
        <taxon>Bergeriella</taxon>
    </lineage>
</organism>
<evidence type="ECO:0000313" key="1">
    <source>
        <dbReference type="EMBL" id="STZ75478.1"/>
    </source>
</evidence>
<sequence length="149" mass="16336">MDFGHLKRVGRGDDGNAPGHLQNLLQISRYWQKLDRDVQRILPANLRAHIQTACIENNELVLLAANNMAASRLKMLLPSLQPQLLGVHEGLEAVRVRLIPKAPPPPKANHLALGDAAVGAFEQAAERVAARHPDLAAALARLAEKHKKR</sequence>
<evidence type="ECO:0000313" key="2">
    <source>
        <dbReference type="Proteomes" id="UP000254651"/>
    </source>
</evidence>
<accession>A0A378UDJ8</accession>
<dbReference type="Proteomes" id="UP000254651">
    <property type="component" value="Unassembled WGS sequence"/>
</dbReference>
<name>A0A378UDJ8_BERDE</name>